<dbReference type="GO" id="GO:0032259">
    <property type="term" value="P:methylation"/>
    <property type="evidence" value="ECO:0007669"/>
    <property type="project" value="UniProtKB-KW"/>
</dbReference>
<dbReference type="SUPFAM" id="SSF53335">
    <property type="entry name" value="S-adenosyl-L-methionine-dependent methyltransferases"/>
    <property type="match status" value="1"/>
</dbReference>
<accession>A0A1H1ZMI5</accession>
<protein>
    <submittedName>
        <fullName evidence="7">23S rRNA m(2)G-1835 methyltransferase</fullName>
    </submittedName>
</protein>
<keyword evidence="3 7" id="KW-0489">Methyltransferase</keyword>
<dbReference type="InterPro" id="IPR029063">
    <property type="entry name" value="SAM-dependent_MTases_sf"/>
</dbReference>
<evidence type="ECO:0000259" key="6">
    <source>
        <dbReference type="Pfam" id="PF26049"/>
    </source>
</evidence>
<feature type="domain" description="Methyltransferase small" evidence="5">
    <location>
        <begin position="242"/>
        <end position="410"/>
    </location>
</feature>
<evidence type="ECO:0000313" key="8">
    <source>
        <dbReference type="Proteomes" id="UP000198751"/>
    </source>
</evidence>
<gene>
    <name evidence="7" type="ORF">SAMN04489743_2531</name>
</gene>
<keyword evidence="4 7" id="KW-0808">Transferase</keyword>
<dbReference type="PROSITE" id="PS00092">
    <property type="entry name" value="N6_MTASE"/>
    <property type="match status" value="1"/>
</dbReference>
<reference evidence="8" key="1">
    <citation type="submission" date="2016-10" db="EMBL/GenBank/DDBJ databases">
        <authorList>
            <person name="Varghese N."/>
            <person name="Submissions S."/>
        </authorList>
    </citation>
    <scope>NUCLEOTIDE SEQUENCE [LARGE SCALE GENOMIC DNA]</scope>
    <source>
        <strain evidence="8">IMMIB L-1606</strain>
    </source>
</reference>
<dbReference type="GO" id="GO:0008170">
    <property type="term" value="F:N-methyltransferase activity"/>
    <property type="evidence" value="ECO:0007669"/>
    <property type="project" value="UniProtKB-ARBA"/>
</dbReference>
<dbReference type="PANTHER" id="PTHR47816:SF5">
    <property type="entry name" value="RIBOSOMAL RNA LARGE SUBUNIT METHYLTRANSFERASE G"/>
    <property type="match status" value="1"/>
</dbReference>
<feature type="domain" description="RlmG N-terminal" evidence="6">
    <location>
        <begin position="41"/>
        <end position="220"/>
    </location>
</feature>
<dbReference type="CDD" id="cd02440">
    <property type="entry name" value="AdoMet_MTases"/>
    <property type="match status" value="1"/>
</dbReference>
<dbReference type="GO" id="GO:0003676">
    <property type="term" value="F:nucleic acid binding"/>
    <property type="evidence" value="ECO:0007669"/>
    <property type="project" value="InterPro"/>
</dbReference>
<keyword evidence="8" id="KW-1185">Reference proteome</keyword>
<evidence type="ECO:0000259" key="5">
    <source>
        <dbReference type="Pfam" id="PF05175"/>
    </source>
</evidence>
<dbReference type="PANTHER" id="PTHR47816">
    <property type="entry name" value="RIBOSOMAL RNA SMALL SUBUNIT METHYLTRANSFERASE C"/>
    <property type="match status" value="1"/>
</dbReference>
<dbReference type="Proteomes" id="UP000198751">
    <property type="component" value="Chromosome I"/>
</dbReference>
<name>A0A1H1ZMI5_9MICC</name>
<dbReference type="InterPro" id="IPR046977">
    <property type="entry name" value="RsmC/RlmG"/>
</dbReference>
<dbReference type="Pfam" id="PF05175">
    <property type="entry name" value="MTS"/>
    <property type="match status" value="1"/>
</dbReference>
<dbReference type="Pfam" id="PF26049">
    <property type="entry name" value="RLMG_N"/>
    <property type="match status" value="1"/>
</dbReference>
<sequence length="418" mass="44240">MGLTRRERTTINSRVEHTPQLRNNGRENVATDSLDRIFGILRRRPDVEAPNLQAWDATDRLLLETAAASAGPGSAVAILGDRYGALTLGALDLLAPAALRVHQDLVTGERALQQNALAWQAEKESDDAGSGRVPEFRQLPLGAELLTGAEVVLLQLPKTLAELEEVAAAVARHAAPGALLLAGGRVKHMSLGMNGVLERYFDSVQPQLARQKSRVIVASHAKADQPPTSFPVVVHLDELGLDVAAHGAVFAGPKLDIGTRFLLTFLPAMKPARHAVDLGCGTGILAAMYARKYPVAHVTATDQSAAAVASARATAQANGLDGRISALQDDALSTMADSSADLVLLNPPFHVGAGVHAGAGLKLIEAAGRVLAPGGELWTVYNRHLPYLPALEREVGPTTVEGNNPKFIVTRSVRRSAR</sequence>
<proteinExistence type="predicted"/>
<keyword evidence="1" id="KW-0963">Cytoplasm</keyword>
<dbReference type="GO" id="GO:0008757">
    <property type="term" value="F:S-adenosylmethionine-dependent methyltransferase activity"/>
    <property type="evidence" value="ECO:0007669"/>
    <property type="project" value="InterPro"/>
</dbReference>
<evidence type="ECO:0000256" key="1">
    <source>
        <dbReference type="ARBA" id="ARBA00022490"/>
    </source>
</evidence>
<evidence type="ECO:0000256" key="4">
    <source>
        <dbReference type="ARBA" id="ARBA00022679"/>
    </source>
</evidence>
<keyword evidence="2" id="KW-0698">rRNA processing</keyword>
<evidence type="ECO:0000256" key="2">
    <source>
        <dbReference type="ARBA" id="ARBA00022552"/>
    </source>
</evidence>
<evidence type="ECO:0000256" key="3">
    <source>
        <dbReference type="ARBA" id="ARBA00022603"/>
    </source>
</evidence>
<dbReference type="Gene3D" id="3.40.50.150">
    <property type="entry name" value="Vaccinia Virus protein VP39"/>
    <property type="match status" value="2"/>
</dbReference>
<dbReference type="InterPro" id="IPR058679">
    <property type="entry name" value="RlmG_N"/>
</dbReference>
<dbReference type="EMBL" id="LT629779">
    <property type="protein sequence ID" value="SDT34918.1"/>
    <property type="molecule type" value="Genomic_DNA"/>
</dbReference>
<dbReference type="InterPro" id="IPR007848">
    <property type="entry name" value="Small_mtfrase_dom"/>
</dbReference>
<dbReference type="InterPro" id="IPR002052">
    <property type="entry name" value="DNA_methylase_N6_adenine_CS"/>
</dbReference>
<organism evidence="7 8">
    <name type="scientific">Pseudarthrobacter equi</name>
    <dbReference type="NCBI Taxonomy" id="728066"/>
    <lineage>
        <taxon>Bacteria</taxon>
        <taxon>Bacillati</taxon>
        <taxon>Actinomycetota</taxon>
        <taxon>Actinomycetes</taxon>
        <taxon>Micrococcales</taxon>
        <taxon>Micrococcaceae</taxon>
        <taxon>Pseudarthrobacter</taxon>
    </lineage>
</organism>
<dbReference type="GO" id="GO:0006364">
    <property type="term" value="P:rRNA processing"/>
    <property type="evidence" value="ECO:0007669"/>
    <property type="project" value="UniProtKB-KW"/>
</dbReference>
<dbReference type="AlphaFoldDB" id="A0A1H1ZMI5"/>
<evidence type="ECO:0000313" key="7">
    <source>
        <dbReference type="EMBL" id="SDT34918.1"/>
    </source>
</evidence>